<name>A0A1H1XRP5_9ACTN</name>
<dbReference type="AlphaFoldDB" id="A0A1H1XRP5"/>
<dbReference type="PANTHER" id="PTHR43557">
    <property type="entry name" value="APOPTOSIS-INDUCING FACTOR 1"/>
    <property type="match status" value="1"/>
</dbReference>
<feature type="domain" description="FAD/NAD(P)-binding" evidence="5">
    <location>
        <begin position="7"/>
        <end position="305"/>
    </location>
</feature>
<dbReference type="Gene3D" id="3.30.390.30">
    <property type="match status" value="1"/>
</dbReference>
<organism evidence="7 8">
    <name type="scientific">Microlunatus soli</name>
    <dbReference type="NCBI Taxonomy" id="630515"/>
    <lineage>
        <taxon>Bacteria</taxon>
        <taxon>Bacillati</taxon>
        <taxon>Actinomycetota</taxon>
        <taxon>Actinomycetes</taxon>
        <taxon>Propionibacteriales</taxon>
        <taxon>Propionibacteriaceae</taxon>
        <taxon>Microlunatus</taxon>
    </lineage>
</organism>
<dbReference type="GO" id="GO:0005737">
    <property type="term" value="C:cytoplasm"/>
    <property type="evidence" value="ECO:0007669"/>
    <property type="project" value="TreeGrafter"/>
</dbReference>
<keyword evidence="3" id="KW-0274">FAD</keyword>
<evidence type="ECO:0000259" key="6">
    <source>
        <dbReference type="Pfam" id="PF14759"/>
    </source>
</evidence>
<gene>
    <name evidence="7" type="ORF">SAMN04489812_4211</name>
</gene>
<keyword evidence="8" id="KW-1185">Reference proteome</keyword>
<sequence length="403" mass="43534">MILTGATVLIIGAGAAGFGTAEALRRSGHTGRIIVLGAERHAPYDRPPLSKQVLSGAWEPERARLRTAEQLRQLDAELLLDDAAAGLDSERHRVTTTAGRRLSGDAVVIATGVSPRELPGLTGIDGVQGFRSLDDALVLRDNLQDARHLVVLGDGVLGAEIAASARSQGADVTLVGPQTAPLSWQLGPLVGEELAAVHHEHGVRLRPGRQLDRVITRHQRVTGIVLDDGEHLPADLIVVAAGSTPNTGWLADSGLELDDHDRSVRCDAACRAAEDIYAVGDVARWHHRGLGRSIRLENRTNAGEQALAVAQNLITAGEPAPYRPVPYFWTDQFEIKIQAYGLPSPRAAVTMLDGDLDRRRFLLQYTEDDRVTAVVGCNMPKQTRQHRRLVLESFRDQPAPAIA</sequence>
<dbReference type="EMBL" id="LT629772">
    <property type="protein sequence ID" value="SDT11897.1"/>
    <property type="molecule type" value="Genomic_DNA"/>
</dbReference>
<dbReference type="InterPro" id="IPR028202">
    <property type="entry name" value="Reductase_C"/>
</dbReference>
<dbReference type="OrthoDB" id="3568330at2"/>
<dbReference type="Pfam" id="PF07992">
    <property type="entry name" value="Pyr_redox_2"/>
    <property type="match status" value="1"/>
</dbReference>
<dbReference type="InterPro" id="IPR036188">
    <property type="entry name" value="FAD/NAD-bd_sf"/>
</dbReference>
<dbReference type="InterPro" id="IPR016156">
    <property type="entry name" value="FAD/NAD-linked_Rdtase_dimer_sf"/>
</dbReference>
<dbReference type="Pfam" id="PF14759">
    <property type="entry name" value="Reductase_C"/>
    <property type="match status" value="1"/>
</dbReference>
<proteinExistence type="predicted"/>
<dbReference type="SUPFAM" id="SSF51905">
    <property type="entry name" value="FAD/NAD(P)-binding domain"/>
    <property type="match status" value="2"/>
</dbReference>
<evidence type="ECO:0000256" key="4">
    <source>
        <dbReference type="ARBA" id="ARBA00023002"/>
    </source>
</evidence>
<protein>
    <submittedName>
        <fullName evidence="7">Reductase C-terminal</fullName>
    </submittedName>
</protein>
<keyword evidence="4" id="KW-0560">Oxidoreductase</keyword>
<dbReference type="SUPFAM" id="SSF55424">
    <property type="entry name" value="FAD/NAD-linked reductases, dimerisation (C-terminal) domain"/>
    <property type="match status" value="1"/>
</dbReference>
<dbReference type="PRINTS" id="PR00368">
    <property type="entry name" value="FADPNR"/>
</dbReference>
<feature type="domain" description="Reductase C-terminal" evidence="6">
    <location>
        <begin position="327"/>
        <end position="398"/>
    </location>
</feature>
<evidence type="ECO:0000256" key="1">
    <source>
        <dbReference type="ARBA" id="ARBA00001974"/>
    </source>
</evidence>
<evidence type="ECO:0000313" key="8">
    <source>
        <dbReference type="Proteomes" id="UP000199103"/>
    </source>
</evidence>
<reference evidence="7 8" key="1">
    <citation type="submission" date="2016-10" db="EMBL/GenBank/DDBJ databases">
        <authorList>
            <person name="de Groot N.N."/>
        </authorList>
    </citation>
    <scope>NUCLEOTIDE SEQUENCE [LARGE SCALE GENOMIC DNA]</scope>
    <source>
        <strain evidence="7 8">DSM 21800</strain>
    </source>
</reference>
<evidence type="ECO:0000256" key="3">
    <source>
        <dbReference type="ARBA" id="ARBA00022827"/>
    </source>
</evidence>
<dbReference type="InterPro" id="IPR050446">
    <property type="entry name" value="FAD-oxidoreductase/Apoptosis"/>
</dbReference>
<dbReference type="Gene3D" id="3.50.50.60">
    <property type="entry name" value="FAD/NAD(P)-binding domain"/>
    <property type="match status" value="2"/>
</dbReference>
<dbReference type="PRINTS" id="PR00411">
    <property type="entry name" value="PNDRDTASEI"/>
</dbReference>
<evidence type="ECO:0000259" key="5">
    <source>
        <dbReference type="Pfam" id="PF07992"/>
    </source>
</evidence>
<dbReference type="GO" id="GO:0016651">
    <property type="term" value="F:oxidoreductase activity, acting on NAD(P)H"/>
    <property type="evidence" value="ECO:0007669"/>
    <property type="project" value="TreeGrafter"/>
</dbReference>
<dbReference type="STRING" id="630515.SAMN04489812_4211"/>
<dbReference type="InterPro" id="IPR023753">
    <property type="entry name" value="FAD/NAD-binding_dom"/>
</dbReference>
<keyword evidence="2" id="KW-0285">Flavoprotein</keyword>
<dbReference type="Proteomes" id="UP000199103">
    <property type="component" value="Chromosome I"/>
</dbReference>
<comment type="cofactor">
    <cofactor evidence="1">
        <name>FAD</name>
        <dbReference type="ChEBI" id="CHEBI:57692"/>
    </cofactor>
</comment>
<evidence type="ECO:0000256" key="2">
    <source>
        <dbReference type="ARBA" id="ARBA00022630"/>
    </source>
</evidence>
<evidence type="ECO:0000313" key="7">
    <source>
        <dbReference type="EMBL" id="SDT11897.1"/>
    </source>
</evidence>
<dbReference type="RefSeq" id="WP_091527360.1">
    <property type="nucleotide sequence ID" value="NZ_LT629772.1"/>
</dbReference>
<dbReference type="PANTHER" id="PTHR43557:SF2">
    <property type="entry name" value="RIESKE DOMAIN-CONTAINING PROTEIN-RELATED"/>
    <property type="match status" value="1"/>
</dbReference>
<accession>A0A1H1XRP5</accession>